<reference evidence="1 2" key="1">
    <citation type="submission" date="2015-02" db="EMBL/GenBank/DDBJ databases">
        <title>Improved understanding of the partial-nitritation anammox process through 23 genomes representing the majority of the microbial community.</title>
        <authorList>
            <person name="Speth D.R."/>
            <person name="In T Zandt M."/>
            <person name="Guerrero Cruz S."/>
            <person name="Jetten M.S."/>
            <person name="Dutilh B.E."/>
        </authorList>
    </citation>
    <scope>NUCLEOTIDE SEQUENCE [LARGE SCALE GENOMIC DNA]</scope>
    <source>
        <strain evidence="1">OLB21</strain>
    </source>
</reference>
<dbReference type="EMBL" id="JYPD01000016">
    <property type="protein sequence ID" value="KXK09528.1"/>
    <property type="molecule type" value="Genomic_DNA"/>
</dbReference>
<name>A0A136KJQ3_9BACT</name>
<gene>
    <name evidence="1" type="ORF">UZ20_WS6002000474</name>
</gene>
<organism evidence="1 2">
    <name type="scientific">candidate division WS6 bacterium OLB21</name>
    <dbReference type="NCBI Taxonomy" id="1617427"/>
    <lineage>
        <taxon>Bacteria</taxon>
        <taxon>Candidatus Dojkabacteria</taxon>
    </lineage>
</organism>
<comment type="caution">
    <text evidence="1">The sequence shown here is derived from an EMBL/GenBank/DDBJ whole genome shotgun (WGS) entry which is preliminary data.</text>
</comment>
<dbReference type="AlphaFoldDB" id="A0A136KJQ3"/>
<dbReference type="Proteomes" id="UP000070449">
    <property type="component" value="Unassembled WGS sequence"/>
</dbReference>
<dbReference type="STRING" id="1617427.UZ20_WS6002000474"/>
<accession>A0A136KJQ3</accession>
<protein>
    <submittedName>
        <fullName evidence="1">Uncharacterized protein</fullName>
    </submittedName>
</protein>
<sequence length="219" mass="25395">MEQNLNRKDFNQHQDILSEIGITGELIAGIRNYFNHDYQTPAAKFPTTVFACPGGIERSERLNEVFYKYGFSSELPYEERSKYPLLQRTNNGIPIAGLLDLMIENVRSITVDDNGLHIPGFEKPINRLAVITNYSESDYSFLDKIYMILSFVQKTTPTIDFRFDIIVELSVPSVDQAIPYYEQMLRAKREELNTMERLRIEKDTRRGLLNRLISKLKGM</sequence>
<evidence type="ECO:0000313" key="1">
    <source>
        <dbReference type="EMBL" id="KXK09528.1"/>
    </source>
</evidence>
<proteinExistence type="predicted"/>
<evidence type="ECO:0000313" key="2">
    <source>
        <dbReference type="Proteomes" id="UP000070449"/>
    </source>
</evidence>